<accession>A0ABS5FBL8</accession>
<feature type="non-terminal residue" evidence="2">
    <location>
        <position position="399"/>
    </location>
</feature>
<gene>
    <name evidence="2" type="ORF">GXW71_34620</name>
</gene>
<reference evidence="3" key="1">
    <citation type="journal article" date="2021" name="Syst. Appl. Microbiol.">
        <title>Roseomonas hellenica sp. nov., isolated from roots of wild-growing Alkanna tinctoria.</title>
        <authorList>
            <person name="Rat A."/>
            <person name="Naranjo H.D."/>
            <person name="Lebbe L."/>
            <person name="Cnockaert M."/>
            <person name="Krigas N."/>
            <person name="Grigoriadou K."/>
            <person name="Maloupa E."/>
            <person name="Willems A."/>
        </authorList>
    </citation>
    <scope>NUCLEOTIDE SEQUENCE [LARGE SCALE GENOMIC DNA]</scope>
    <source>
        <strain evidence="3">LMG 31523</strain>
    </source>
</reference>
<evidence type="ECO:0000256" key="1">
    <source>
        <dbReference type="SAM" id="MobiDB-lite"/>
    </source>
</evidence>
<evidence type="ECO:0000313" key="3">
    <source>
        <dbReference type="Proteomes" id="UP001196870"/>
    </source>
</evidence>
<feature type="region of interest" description="Disordered" evidence="1">
    <location>
        <begin position="330"/>
        <end position="399"/>
    </location>
</feature>
<name>A0ABS5FBL8_9PROT</name>
<keyword evidence="3" id="KW-1185">Reference proteome</keyword>
<feature type="compositionally biased region" description="Low complexity" evidence="1">
    <location>
        <begin position="381"/>
        <end position="392"/>
    </location>
</feature>
<organism evidence="2 3">
    <name type="scientific">Plastoroseomonas hellenica</name>
    <dbReference type="NCBI Taxonomy" id="2687306"/>
    <lineage>
        <taxon>Bacteria</taxon>
        <taxon>Pseudomonadati</taxon>
        <taxon>Pseudomonadota</taxon>
        <taxon>Alphaproteobacteria</taxon>
        <taxon>Acetobacterales</taxon>
        <taxon>Acetobacteraceae</taxon>
        <taxon>Plastoroseomonas</taxon>
    </lineage>
</organism>
<feature type="compositionally biased region" description="Low complexity" evidence="1">
    <location>
        <begin position="61"/>
        <end position="82"/>
    </location>
</feature>
<sequence>ASPRPGRWHGLAAGAAGAAALSGVVVAALIIANGRPTTEAPRSASVGERPAMLAAPASGVPPSTAMARAPAPPAQADALPEPDASDPITLFAAAQMAPHAEPGAPRLAPFDAANAAPAGPLLAPPIAIDAAFADALPEPEVARPDRLAAMMRAAPSPATDGSRPVLPVPVALHAPAALHQAGFTPPNGDVARIAPPPLPIAAPPPPPPDDADTARIAPLPEPAALHFGQRTPHAADVLPIAPRLLPITLAGIDIAHPMQLPVRVAPPPAQPAPAVADTARVAPLPEPDTARLSPLAPVVADAARGAPAVAEVIDVVPQSEPATLQLAQRNSTGADIPPVAPVPEPDAARLPPLAPPVSPGADAARSAPMPEPGTPRIAQSAPGDAGPAQAAPPAEPPAP</sequence>
<feature type="region of interest" description="Disordered" evidence="1">
    <location>
        <begin position="36"/>
        <end position="85"/>
    </location>
</feature>
<protein>
    <submittedName>
        <fullName evidence="2">Uncharacterized protein</fullName>
    </submittedName>
</protein>
<feature type="non-terminal residue" evidence="2">
    <location>
        <position position="1"/>
    </location>
</feature>
<proteinExistence type="predicted"/>
<evidence type="ECO:0000313" key="2">
    <source>
        <dbReference type="EMBL" id="MBR0669525.1"/>
    </source>
</evidence>
<dbReference type="EMBL" id="JAAGBB010000146">
    <property type="protein sequence ID" value="MBR0669525.1"/>
    <property type="molecule type" value="Genomic_DNA"/>
</dbReference>
<dbReference type="Proteomes" id="UP001196870">
    <property type="component" value="Unassembled WGS sequence"/>
</dbReference>
<comment type="caution">
    <text evidence="2">The sequence shown here is derived from an EMBL/GenBank/DDBJ whole genome shotgun (WGS) entry which is preliminary data.</text>
</comment>